<dbReference type="RefSeq" id="WP_090351997.1">
    <property type="nucleotide sequence ID" value="NZ_LT629751.1"/>
</dbReference>
<feature type="chain" id="PRO_5009267738" evidence="1">
    <location>
        <begin position="20"/>
        <end position="119"/>
    </location>
</feature>
<reference evidence="3" key="1">
    <citation type="submission" date="2016-10" db="EMBL/GenBank/DDBJ databases">
        <authorList>
            <person name="Varghese N."/>
            <person name="Submissions S."/>
        </authorList>
    </citation>
    <scope>NUCLEOTIDE SEQUENCE [LARGE SCALE GENOMIC DNA]</scope>
    <source>
        <strain evidence="3">KCTC 32247</strain>
    </source>
</reference>
<organism evidence="2 3">
    <name type="scientific">Pseudomonas oryzae</name>
    <dbReference type="NCBI Taxonomy" id="1392877"/>
    <lineage>
        <taxon>Bacteria</taxon>
        <taxon>Pseudomonadati</taxon>
        <taxon>Pseudomonadota</taxon>
        <taxon>Gammaproteobacteria</taxon>
        <taxon>Pseudomonadales</taxon>
        <taxon>Pseudomonadaceae</taxon>
        <taxon>Pseudomonas</taxon>
    </lineage>
</organism>
<evidence type="ECO:0000313" key="3">
    <source>
        <dbReference type="Proteomes" id="UP000243359"/>
    </source>
</evidence>
<dbReference type="InterPro" id="IPR042230">
    <property type="entry name" value="CusF_sf"/>
</dbReference>
<protein>
    <submittedName>
        <fullName evidence="2">Cu(I)/Ag(I) efflux system protein CusF</fullName>
    </submittedName>
</protein>
<name>A0A1H1ZHR7_9PSED</name>
<gene>
    <name evidence="2" type="ORF">SAMN05216221_4265</name>
</gene>
<dbReference type="OrthoDB" id="5771277at2"/>
<dbReference type="AlphaFoldDB" id="A0A1H1ZHR7"/>
<evidence type="ECO:0000256" key="1">
    <source>
        <dbReference type="SAM" id="SignalP"/>
    </source>
</evidence>
<dbReference type="EMBL" id="LT629751">
    <property type="protein sequence ID" value="SDT33189.1"/>
    <property type="molecule type" value="Genomic_DNA"/>
</dbReference>
<keyword evidence="1" id="KW-0732">Signal</keyword>
<dbReference type="Gene3D" id="2.40.50.320">
    <property type="entry name" value="Copper binding periplasmic protein CusF"/>
    <property type="match status" value="1"/>
</dbReference>
<keyword evidence="3" id="KW-1185">Reference proteome</keyword>
<dbReference type="InterPro" id="IPR021647">
    <property type="entry name" value="CusF_Ec"/>
</dbReference>
<proteinExistence type="predicted"/>
<dbReference type="Pfam" id="PF11604">
    <property type="entry name" value="CusF_Ec"/>
    <property type="match status" value="1"/>
</dbReference>
<accession>A0A1H1ZHR7</accession>
<evidence type="ECO:0000313" key="2">
    <source>
        <dbReference type="EMBL" id="SDT33189.1"/>
    </source>
</evidence>
<dbReference type="STRING" id="1392877.SAMN05216221_4265"/>
<feature type="signal peptide" evidence="1">
    <location>
        <begin position="1"/>
        <end position="19"/>
    </location>
</feature>
<sequence>MKHALTATLALAFTQITLAAGSQEMPMGQMPMEQPMKMEQKDVSAPTAKASGTIKAIDTAQGIVTLAHGPVPSLKWPPMTMGFQAKPEQLKGLTVGDKVDFEFRSQGMAAVIVSIQKSK</sequence>
<dbReference type="Proteomes" id="UP000243359">
    <property type="component" value="Chromosome I"/>
</dbReference>